<organism evidence="2 3">
    <name type="scientific">Glossina morsitans morsitans</name>
    <name type="common">Savannah tsetse fly</name>
    <dbReference type="NCBI Taxonomy" id="37546"/>
    <lineage>
        <taxon>Eukaryota</taxon>
        <taxon>Metazoa</taxon>
        <taxon>Ecdysozoa</taxon>
        <taxon>Arthropoda</taxon>
        <taxon>Hexapoda</taxon>
        <taxon>Insecta</taxon>
        <taxon>Pterygota</taxon>
        <taxon>Neoptera</taxon>
        <taxon>Endopterygota</taxon>
        <taxon>Diptera</taxon>
        <taxon>Brachycera</taxon>
        <taxon>Muscomorpha</taxon>
        <taxon>Hippoboscoidea</taxon>
        <taxon>Glossinidae</taxon>
        <taxon>Glossina</taxon>
    </lineage>
</organism>
<proteinExistence type="predicted"/>
<accession>A0A1B0FPW1</accession>
<protein>
    <submittedName>
        <fullName evidence="2">Uncharacterized protein</fullName>
    </submittedName>
</protein>
<dbReference type="EnsemblMetazoa" id="GMOY005937-RA">
    <property type="protein sequence ID" value="GMOY005937-PA"/>
    <property type="gene ID" value="GMOY005937"/>
</dbReference>
<evidence type="ECO:0000313" key="3">
    <source>
        <dbReference type="Proteomes" id="UP000092444"/>
    </source>
</evidence>
<dbReference type="VEuPathDB" id="VectorBase:GMOY005937"/>
<evidence type="ECO:0000256" key="1">
    <source>
        <dbReference type="SAM" id="MobiDB-lite"/>
    </source>
</evidence>
<dbReference type="Proteomes" id="UP000092444">
    <property type="component" value="Unassembled WGS sequence"/>
</dbReference>
<dbReference type="AlphaFoldDB" id="A0A1B0FPW1"/>
<sequence>MNKEYLMTWDDVEIWLKKNDSSTVVNDADDDYDGGSGDGDGDGGGDDDDNVTQYSRMKIYVMNAAVINGCVWGGGYDEGNDHDGESNKHYIS</sequence>
<reference evidence="2" key="1">
    <citation type="submission" date="2020-05" db="UniProtKB">
        <authorList>
            <consortium name="EnsemblMetazoa"/>
        </authorList>
    </citation>
    <scope>IDENTIFICATION</scope>
    <source>
        <strain evidence="2">Yale</strain>
    </source>
</reference>
<keyword evidence="3" id="KW-1185">Reference proteome</keyword>
<dbReference type="EMBL" id="CCAG010017316">
    <property type="status" value="NOT_ANNOTATED_CDS"/>
    <property type="molecule type" value="Genomic_DNA"/>
</dbReference>
<feature type="region of interest" description="Disordered" evidence="1">
    <location>
        <begin position="23"/>
        <end position="50"/>
    </location>
</feature>
<name>A0A1B0FPW1_GLOMM</name>
<evidence type="ECO:0000313" key="2">
    <source>
        <dbReference type="EnsemblMetazoa" id="GMOY005937-PA"/>
    </source>
</evidence>
<feature type="compositionally biased region" description="Acidic residues" evidence="1">
    <location>
        <begin position="27"/>
        <end position="50"/>
    </location>
</feature>